<reference evidence="5" key="1">
    <citation type="journal article" date="2019" name="Int. J. Syst. Evol. Microbiol.">
        <title>The Global Catalogue of Microorganisms (GCM) 10K type strain sequencing project: providing services to taxonomists for standard genome sequencing and annotation.</title>
        <authorList>
            <consortium name="The Broad Institute Genomics Platform"/>
            <consortium name="The Broad Institute Genome Sequencing Center for Infectious Disease"/>
            <person name="Wu L."/>
            <person name="Ma J."/>
        </authorList>
    </citation>
    <scope>NUCLEOTIDE SEQUENCE [LARGE SCALE GENOMIC DNA]</scope>
    <source>
        <strain evidence="5">CGMCC 1.12237</strain>
    </source>
</reference>
<evidence type="ECO:0000259" key="3">
    <source>
        <dbReference type="Pfam" id="PF26558"/>
    </source>
</evidence>
<dbReference type="PANTHER" id="PTHR33563:SF1">
    <property type="entry name" value="3-DEHYDROQUINATE SYNTHASE"/>
    <property type="match status" value="1"/>
</dbReference>
<protein>
    <submittedName>
        <fullName evidence="4">3-dehydroquinate synthase II</fullName>
    </submittedName>
</protein>
<dbReference type="InterPro" id="IPR056179">
    <property type="entry name" value="DHQS_C"/>
</dbReference>
<sequence>MNENVNTGTVYLEVISITEIGEGMRACIDFVDVLQPEDGLYVGNTGHGYIKVLSENRASDGYPPRPFRINCGAFHQYVIQKDKTYYLHEIKPGETLYISDAKAERSIPVGRVKIEKRPLLRIECKHGETGQIISATLQKSTSVHVLEETKGEVCILDIKAGDKINCILDAPGRHLGEQITEEIIEY</sequence>
<dbReference type="Proteomes" id="UP001596147">
    <property type="component" value="Unassembled WGS sequence"/>
</dbReference>
<comment type="caution">
    <text evidence="4">The sequence shown here is derived from an EMBL/GenBank/DDBJ whole genome shotgun (WGS) entry which is preliminary data.</text>
</comment>
<dbReference type="EMBL" id="JBHSMC010000011">
    <property type="protein sequence ID" value="MFC5464788.1"/>
    <property type="molecule type" value="Genomic_DNA"/>
</dbReference>
<evidence type="ECO:0000256" key="2">
    <source>
        <dbReference type="ARBA" id="ARBA00023141"/>
    </source>
</evidence>
<organism evidence="4 5">
    <name type="scientific">Lederbergia graminis</name>
    <dbReference type="NCBI Taxonomy" id="735518"/>
    <lineage>
        <taxon>Bacteria</taxon>
        <taxon>Bacillati</taxon>
        <taxon>Bacillota</taxon>
        <taxon>Bacilli</taxon>
        <taxon>Bacillales</taxon>
        <taxon>Bacillaceae</taxon>
        <taxon>Lederbergia</taxon>
    </lineage>
</organism>
<keyword evidence="5" id="KW-1185">Reference proteome</keyword>
<accession>A0ABW0LFX9</accession>
<evidence type="ECO:0000313" key="5">
    <source>
        <dbReference type="Proteomes" id="UP001596147"/>
    </source>
</evidence>
<dbReference type="PANTHER" id="PTHR33563">
    <property type="match status" value="1"/>
</dbReference>
<evidence type="ECO:0000256" key="1">
    <source>
        <dbReference type="ARBA" id="ARBA00022605"/>
    </source>
</evidence>
<dbReference type="RefSeq" id="WP_382350139.1">
    <property type="nucleotide sequence ID" value="NZ_JBHSMC010000011.1"/>
</dbReference>
<keyword evidence="2" id="KW-0057">Aromatic amino acid biosynthesis</keyword>
<dbReference type="InterPro" id="IPR002812">
    <property type="entry name" value="DHQS"/>
</dbReference>
<proteinExistence type="predicted"/>
<name>A0ABW0LFX9_9BACI</name>
<evidence type="ECO:0000313" key="4">
    <source>
        <dbReference type="EMBL" id="MFC5464788.1"/>
    </source>
</evidence>
<feature type="domain" description="3-dehydroquinate synthase C-terminal" evidence="3">
    <location>
        <begin position="12"/>
        <end position="185"/>
    </location>
</feature>
<keyword evidence="1" id="KW-0028">Amino-acid biosynthesis</keyword>
<gene>
    <name evidence="4" type="ORF">ACFPM4_08480</name>
</gene>
<dbReference type="Pfam" id="PF26558">
    <property type="entry name" value="DHQS_2nd"/>
    <property type="match status" value="1"/>
</dbReference>